<reference evidence="1 2" key="1">
    <citation type="submission" date="2022-10" db="EMBL/GenBank/DDBJ databases">
        <authorList>
            <person name="Cortes-Martin A."/>
            <person name="Buttimer C.T.H."/>
            <person name="Hill C."/>
        </authorList>
    </citation>
    <scope>NUCLEOTIDE SEQUENCE [LARGE SCALE GENOMIC DNA]</scope>
</reference>
<dbReference type="EMBL" id="OP744025">
    <property type="protein sequence ID" value="UZZ64230.1"/>
    <property type="molecule type" value="Genomic_DNA"/>
</dbReference>
<evidence type="ECO:0000313" key="2">
    <source>
        <dbReference type="Proteomes" id="UP001236076"/>
    </source>
</evidence>
<keyword evidence="2" id="KW-1185">Reference proteome</keyword>
<organism evidence="1 2">
    <name type="scientific">Escherichia phage A5-4</name>
    <dbReference type="NCBI Taxonomy" id="2996162"/>
    <lineage>
        <taxon>Viruses</taxon>
        <taxon>Duplodnaviria</taxon>
        <taxon>Heunggongvirae</taxon>
        <taxon>Uroviricota</taxon>
        <taxon>Caudoviricetes</taxon>
        <taxon>Vequintavirinae</taxon>
    </lineage>
</organism>
<sequence>MKSSPQLLNFYQEYKKWLDIGAPKDGAFYRGAGLCFNLSSFLGKNDPDMKVQFEMKNQFFDAGLNTETPFDFDFDEYAHHGSKGKSYLNIYRRGWVEDRISDMENAHE</sequence>
<accession>A0AAE9TKW5</accession>
<gene>
    <name evidence="1" type="ORF">A54_266</name>
</gene>
<name>A0AAE9TKW5_9CAUD</name>
<proteinExistence type="predicted"/>
<evidence type="ECO:0000313" key="1">
    <source>
        <dbReference type="EMBL" id="UZZ64230.1"/>
    </source>
</evidence>
<protein>
    <submittedName>
        <fullName evidence="1">Uncharacterized protein</fullName>
    </submittedName>
</protein>
<dbReference type="Proteomes" id="UP001236076">
    <property type="component" value="Segment"/>
</dbReference>